<sequence length="281" mass="31823">MMYSGKSRHLRWRYHTVRELLYSGIIIIEYVHSKDNVLDPLTKGLSREGVKRASKGMDLRPRISQQTDCRALMKGKKKDQENVAESKKEIDNLCSMISECNLVGNPRDWWMDFGATHHVCANKELFSTFAPDQGEEKIFMANSVTAKVEETGKVCLKMTSSKMLTLNNVLAGEEVEWLQNFLEDIHYWPKPVAPVCIHCDSQVEIGRAGSMMYNGKSRNIKWRHNTIRELLSSGIITVDYVKSKDNASDPLTKGLSREGVERTSKGMGLRPRTSQHGGNST</sequence>
<reference evidence="3 4" key="2">
    <citation type="journal article" date="2017" name="Genome Biol.">
        <title>New reference genome sequences of hot pepper reveal the massive evolution of plant disease-resistance genes by retroduplication.</title>
        <authorList>
            <person name="Kim S."/>
            <person name="Park J."/>
            <person name="Yeom S.I."/>
            <person name="Kim Y.M."/>
            <person name="Seo E."/>
            <person name="Kim K.T."/>
            <person name="Kim M.S."/>
            <person name="Lee J.M."/>
            <person name="Cheong K."/>
            <person name="Shin H.S."/>
            <person name="Kim S.B."/>
            <person name="Han K."/>
            <person name="Lee J."/>
            <person name="Park M."/>
            <person name="Lee H.A."/>
            <person name="Lee H.Y."/>
            <person name="Lee Y."/>
            <person name="Oh S."/>
            <person name="Lee J.H."/>
            <person name="Choi E."/>
            <person name="Choi E."/>
            <person name="Lee S.E."/>
            <person name="Jeon J."/>
            <person name="Kim H."/>
            <person name="Choi G."/>
            <person name="Song H."/>
            <person name="Lee J."/>
            <person name="Lee S.C."/>
            <person name="Kwon J.K."/>
            <person name="Lee H.Y."/>
            <person name="Koo N."/>
            <person name="Hong Y."/>
            <person name="Kim R.W."/>
            <person name="Kang W.H."/>
            <person name="Huh J.H."/>
            <person name="Kang B.C."/>
            <person name="Yang T.J."/>
            <person name="Lee Y.H."/>
            <person name="Bennetzen J.L."/>
            <person name="Choi D."/>
        </authorList>
    </citation>
    <scope>NUCLEOTIDE SEQUENCE [LARGE SCALE GENOMIC DNA]</scope>
    <source>
        <strain evidence="4">cv. CM334</strain>
    </source>
</reference>
<dbReference type="PANTHER" id="PTHR47592">
    <property type="entry name" value="PBF68 PROTEIN"/>
    <property type="match status" value="1"/>
</dbReference>
<dbReference type="InterPro" id="IPR054722">
    <property type="entry name" value="PolX-like_BBD"/>
</dbReference>
<accession>A0A2G2YJF7</accession>
<dbReference type="PANTHER" id="PTHR47592:SF27">
    <property type="entry name" value="OS08G0421700 PROTEIN"/>
    <property type="match status" value="1"/>
</dbReference>
<feature type="region of interest" description="Disordered" evidence="1">
    <location>
        <begin position="247"/>
        <end position="281"/>
    </location>
</feature>
<protein>
    <recommendedName>
        <fullName evidence="2">Retrovirus-related Pol polyprotein from transposon TNT 1-94-like beta-barrel domain-containing protein</fullName>
    </recommendedName>
</protein>
<comment type="caution">
    <text evidence="3">The sequence shown here is derived from an EMBL/GenBank/DDBJ whole genome shotgun (WGS) entry which is preliminary data.</text>
</comment>
<dbReference type="CDD" id="cd09272">
    <property type="entry name" value="RNase_HI_RT_Ty1"/>
    <property type="match status" value="1"/>
</dbReference>
<feature type="compositionally biased region" description="Polar residues" evidence="1">
    <location>
        <begin position="272"/>
        <end position="281"/>
    </location>
</feature>
<evidence type="ECO:0000313" key="4">
    <source>
        <dbReference type="Proteomes" id="UP000222542"/>
    </source>
</evidence>
<dbReference type="Proteomes" id="UP000222542">
    <property type="component" value="Unassembled WGS sequence"/>
</dbReference>
<dbReference type="EMBL" id="AYRZ02000010">
    <property type="protein sequence ID" value="PHT69878.1"/>
    <property type="molecule type" value="Genomic_DNA"/>
</dbReference>
<keyword evidence="4" id="KW-1185">Reference proteome</keyword>
<organism evidence="3 4">
    <name type="scientific">Capsicum annuum</name>
    <name type="common">Capsicum pepper</name>
    <dbReference type="NCBI Taxonomy" id="4072"/>
    <lineage>
        <taxon>Eukaryota</taxon>
        <taxon>Viridiplantae</taxon>
        <taxon>Streptophyta</taxon>
        <taxon>Embryophyta</taxon>
        <taxon>Tracheophyta</taxon>
        <taxon>Spermatophyta</taxon>
        <taxon>Magnoliopsida</taxon>
        <taxon>eudicotyledons</taxon>
        <taxon>Gunneridae</taxon>
        <taxon>Pentapetalae</taxon>
        <taxon>asterids</taxon>
        <taxon>lamiids</taxon>
        <taxon>Solanales</taxon>
        <taxon>Solanaceae</taxon>
        <taxon>Solanoideae</taxon>
        <taxon>Capsiceae</taxon>
        <taxon>Capsicum</taxon>
    </lineage>
</organism>
<dbReference type="Gramene" id="PHT69878">
    <property type="protein sequence ID" value="PHT69878"/>
    <property type="gene ID" value="T459_24982"/>
</dbReference>
<name>A0A2G2YJF7_CAPAN</name>
<dbReference type="Pfam" id="PF22936">
    <property type="entry name" value="Pol_BBD"/>
    <property type="match status" value="1"/>
</dbReference>
<gene>
    <name evidence="3" type="ORF">T459_24982</name>
</gene>
<reference evidence="3 4" key="1">
    <citation type="journal article" date="2014" name="Nat. Genet.">
        <title>Genome sequence of the hot pepper provides insights into the evolution of pungency in Capsicum species.</title>
        <authorList>
            <person name="Kim S."/>
            <person name="Park M."/>
            <person name="Yeom S.I."/>
            <person name="Kim Y.M."/>
            <person name="Lee J.M."/>
            <person name="Lee H.A."/>
            <person name="Seo E."/>
            <person name="Choi J."/>
            <person name="Cheong K."/>
            <person name="Kim K.T."/>
            <person name="Jung K."/>
            <person name="Lee G.W."/>
            <person name="Oh S.K."/>
            <person name="Bae C."/>
            <person name="Kim S.B."/>
            <person name="Lee H.Y."/>
            <person name="Kim S.Y."/>
            <person name="Kim M.S."/>
            <person name="Kang B.C."/>
            <person name="Jo Y.D."/>
            <person name="Yang H.B."/>
            <person name="Jeong H.J."/>
            <person name="Kang W.H."/>
            <person name="Kwon J.K."/>
            <person name="Shin C."/>
            <person name="Lim J.Y."/>
            <person name="Park J.H."/>
            <person name="Huh J.H."/>
            <person name="Kim J.S."/>
            <person name="Kim B.D."/>
            <person name="Cohen O."/>
            <person name="Paran I."/>
            <person name="Suh M.C."/>
            <person name="Lee S.B."/>
            <person name="Kim Y.K."/>
            <person name="Shin Y."/>
            <person name="Noh S.J."/>
            <person name="Park J."/>
            <person name="Seo Y.S."/>
            <person name="Kwon S.Y."/>
            <person name="Kim H.A."/>
            <person name="Park J.M."/>
            <person name="Kim H.J."/>
            <person name="Choi S.B."/>
            <person name="Bosland P.W."/>
            <person name="Reeves G."/>
            <person name="Jo S.H."/>
            <person name="Lee B.W."/>
            <person name="Cho H.T."/>
            <person name="Choi H.S."/>
            <person name="Lee M.S."/>
            <person name="Yu Y."/>
            <person name="Do Choi Y."/>
            <person name="Park B.S."/>
            <person name="van Deynze A."/>
            <person name="Ashrafi H."/>
            <person name="Hill T."/>
            <person name="Kim W.T."/>
            <person name="Pai H.S."/>
            <person name="Ahn H.K."/>
            <person name="Yeam I."/>
            <person name="Giovannoni J.J."/>
            <person name="Rose J.K."/>
            <person name="Sorensen I."/>
            <person name="Lee S.J."/>
            <person name="Kim R.W."/>
            <person name="Choi I.Y."/>
            <person name="Choi B.S."/>
            <person name="Lim J.S."/>
            <person name="Lee Y.H."/>
            <person name="Choi D."/>
        </authorList>
    </citation>
    <scope>NUCLEOTIDE SEQUENCE [LARGE SCALE GENOMIC DNA]</scope>
    <source>
        <strain evidence="4">cv. CM334</strain>
    </source>
</reference>
<dbReference type="AlphaFoldDB" id="A0A2G2YJF7"/>
<dbReference type="STRING" id="4072.A0A2G2YJF7"/>
<feature type="compositionally biased region" description="Basic and acidic residues" evidence="1">
    <location>
        <begin position="255"/>
        <end position="264"/>
    </location>
</feature>
<feature type="domain" description="Retrovirus-related Pol polyprotein from transposon TNT 1-94-like beta-barrel" evidence="2">
    <location>
        <begin position="109"/>
        <end position="170"/>
    </location>
</feature>
<evidence type="ECO:0000313" key="3">
    <source>
        <dbReference type="EMBL" id="PHT69878.1"/>
    </source>
</evidence>
<evidence type="ECO:0000256" key="1">
    <source>
        <dbReference type="SAM" id="MobiDB-lite"/>
    </source>
</evidence>
<evidence type="ECO:0000259" key="2">
    <source>
        <dbReference type="Pfam" id="PF22936"/>
    </source>
</evidence>
<proteinExistence type="predicted"/>